<dbReference type="Proteomes" id="UP000728185">
    <property type="component" value="Unassembled WGS sequence"/>
</dbReference>
<evidence type="ECO:0000256" key="1">
    <source>
        <dbReference type="ARBA" id="ARBA00010603"/>
    </source>
</evidence>
<dbReference type="PANTHER" id="PTHR12895">
    <property type="entry name" value="DYMECLIN"/>
    <property type="match status" value="1"/>
</dbReference>
<evidence type="ECO:0000256" key="3">
    <source>
        <dbReference type="ARBA" id="ARBA00022707"/>
    </source>
</evidence>
<sequence>MLVFRISSKYLMETLSEEDFLKHFADDPNEGGLLTIVTLGYANRGSSSSSSTTTATTVQQSIQNDQDSSKSTATQPTDLITSEYVNRTTQSCNVLAEQSTLLLLVLTTQAGSVSKCAHLPQELGLEAETPNLNPYRMALFSLRDDKQKPNAPPHNGNMYESSTKTVPKSQPGGAMLRGVVSVENPELDAFPVDFKAFRDAAAQTMHQDSSTLLLYLLLLPLLNVLYRSPADSSHLVYMALIIILILTENEKFGQEIHSSLINWVNWSPSRRLTSISRGSLIILVLIRTIRYHLNQLKIQELSLLEEVIRMILEILNSILTHVLSDNANLIYSLLYQRECLVTLRPHPSFQNVIQNLDTILSFFSRKIEQEVGENPSSPEQLLAVISRHSPNVYRNCNLRKFPDLKFKYVEEESPDDFFIPYVWSVVLRQSGIAFRPDRLRLFAPESESAVLDGDADPDADPDEKSDPTTTKMAAAASTKKLTNDVAL</sequence>
<evidence type="ECO:0000313" key="7">
    <source>
        <dbReference type="Proteomes" id="UP000728185"/>
    </source>
</evidence>
<evidence type="ECO:0000256" key="2">
    <source>
        <dbReference type="ARBA" id="ARBA00015736"/>
    </source>
</evidence>
<feature type="compositionally biased region" description="Low complexity" evidence="5">
    <location>
        <begin position="46"/>
        <end position="57"/>
    </location>
</feature>
<feature type="region of interest" description="Disordered" evidence="5">
    <location>
        <begin position="149"/>
        <end position="170"/>
    </location>
</feature>
<dbReference type="OrthoDB" id="10253409at2759"/>
<dbReference type="GO" id="GO:0007030">
    <property type="term" value="P:Golgi organization"/>
    <property type="evidence" value="ECO:0007669"/>
    <property type="project" value="TreeGrafter"/>
</dbReference>
<evidence type="ECO:0000313" key="6">
    <source>
        <dbReference type="EMBL" id="KAA0194894.1"/>
    </source>
</evidence>
<feature type="compositionally biased region" description="Acidic residues" evidence="5">
    <location>
        <begin position="453"/>
        <end position="463"/>
    </location>
</feature>
<feature type="compositionally biased region" description="Polar residues" evidence="5">
    <location>
        <begin position="158"/>
        <end position="168"/>
    </location>
</feature>
<proteinExistence type="inferred from homology"/>
<dbReference type="EMBL" id="LUCM01004072">
    <property type="protein sequence ID" value="KAA0194894.1"/>
    <property type="molecule type" value="Genomic_DNA"/>
</dbReference>
<evidence type="ECO:0000256" key="4">
    <source>
        <dbReference type="ARBA" id="ARBA00023288"/>
    </source>
</evidence>
<organism evidence="6 7">
    <name type="scientific">Fasciolopsis buskii</name>
    <dbReference type="NCBI Taxonomy" id="27845"/>
    <lineage>
        <taxon>Eukaryota</taxon>
        <taxon>Metazoa</taxon>
        <taxon>Spiralia</taxon>
        <taxon>Lophotrochozoa</taxon>
        <taxon>Platyhelminthes</taxon>
        <taxon>Trematoda</taxon>
        <taxon>Digenea</taxon>
        <taxon>Plagiorchiida</taxon>
        <taxon>Echinostomata</taxon>
        <taxon>Echinostomatoidea</taxon>
        <taxon>Fasciolidae</taxon>
        <taxon>Fasciolopsis</taxon>
    </lineage>
</organism>
<protein>
    <recommendedName>
        <fullName evidence="2">Dymeclin</fullName>
    </recommendedName>
</protein>
<dbReference type="InterPro" id="IPR019142">
    <property type="entry name" value="Dymeclin"/>
</dbReference>
<keyword evidence="7" id="KW-1185">Reference proteome</keyword>
<keyword evidence="3" id="KW-0519">Myristate</keyword>
<comment type="similarity">
    <text evidence="1">Belongs to the dymeclin family.</text>
</comment>
<dbReference type="PANTHER" id="PTHR12895:SF9">
    <property type="entry name" value="DYMECLIN"/>
    <property type="match status" value="1"/>
</dbReference>
<name>A0A8E0S340_9TREM</name>
<feature type="region of interest" description="Disordered" evidence="5">
    <location>
        <begin position="45"/>
        <end position="75"/>
    </location>
</feature>
<feature type="region of interest" description="Disordered" evidence="5">
    <location>
        <begin position="448"/>
        <end position="487"/>
    </location>
</feature>
<keyword evidence="4" id="KW-0449">Lipoprotein</keyword>
<accession>A0A8E0S340</accession>
<feature type="compositionally biased region" description="Low complexity" evidence="5">
    <location>
        <begin position="468"/>
        <end position="480"/>
    </location>
</feature>
<dbReference type="Pfam" id="PF09742">
    <property type="entry name" value="Dymeclin"/>
    <property type="match status" value="2"/>
</dbReference>
<dbReference type="AlphaFoldDB" id="A0A8E0S340"/>
<dbReference type="GO" id="GO:0005794">
    <property type="term" value="C:Golgi apparatus"/>
    <property type="evidence" value="ECO:0007669"/>
    <property type="project" value="TreeGrafter"/>
</dbReference>
<feature type="compositionally biased region" description="Polar residues" evidence="5">
    <location>
        <begin position="58"/>
        <end position="75"/>
    </location>
</feature>
<comment type="caution">
    <text evidence="6">The sequence shown here is derived from an EMBL/GenBank/DDBJ whole genome shotgun (WGS) entry which is preliminary data.</text>
</comment>
<evidence type="ECO:0000256" key="5">
    <source>
        <dbReference type="SAM" id="MobiDB-lite"/>
    </source>
</evidence>
<gene>
    <name evidence="6" type="ORF">FBUS_04275</name>
</gene>
<reference evidence="6" key="1">
    <citation type="submission" date="2019-05" db="EMBL/GenBank/DDBJ databases">
        <title>Annotation for the trematode Fasciolopsis buski.</title>
        <authorList>
            <person name="Choi Y.-J."/>
        </authorList>
    </citation>
    <scope>NUCLEOTIDE SEQUENCE</scope>
    <source>
        <strain evidence="6">HT</strain>
        <tissue evidence="6">Whole worm</tissue>
    </source>
</reference>